<dbReference type="SUPFAM" id="SSF54909">
    <property type="entry name" value="Dimeric alpha+beta barrel"/>
    <property type="match status" value="1"/>
</dbReference>
<dbReference type="EC" id="1.-.-.-" evidence="2"/>
<reference evidence="2" key="1">
    <citation type="submission" date="2024-08" db="EMBL/GenBank/DDBJ databases">
        <authorList>
            <person name="Yu S.T."/>
        </authorList>
    </citation>
    <scope>NUCLEOTIDE SEQUENCE</scope>
    <source>
        <strain evidence="2">R33</strain>
    </source>
</reference>
<dbReference type="PANTHER" id="PTHR33336:SF3">
    <property type="entry name" value="ABM DOMAIN-CONTAINING PROTEIN"/>
    <property type="match status" value="1"/>
</dbReference>
<dbReference type="InterPro" id="IPR007138">
    <property type="entry name" value="ABM_dom"/>
</dbReference>
<evidence type="ECO:0000259" key="1">
    <source>
        <dbReference type="PROSITE" id="PS51725"/>
    </source>
</evidence>
<gene>
    <name evidence="2" type="ORF">AB5J51_01105</name>
</gene>
<accession>A0AB39XWP6</accession>
<dbReference type="GO" id="GO:0004497">
    <property type="term" value="F:monooxygenase activity"/>
    <property type="evidence" value="ECO:0007669"/>
    <property type="project" value="UniProtKB-KW"/>
</dbReference>
<protein>
    <submittedName>
        <fullName evidence="2">Quinol monooxygenase</fullName>
        <ecNumber evidence="2">1.-.-.-</ecNumber>
    </submittedName>
</protein>
<sequence>MILQVVRASIKPERRDHWLEVVRGNAARTRAEEGCEGYQVAEDLEAPNTFVIIEQWANLDAVYRHFRNEFEALMAALGDVFAAPPEAWIHDLASTLTLDEVLAKAGLNR</sequence>
<feature type="domain" description="ABM" evidence="1">
    <location>
        <begin position="2"/>
        <end position="92"/>
    </location>
</feature>
<dbReference type="EMBL" id="CP165727">
    <property type="protein sequence ID" value="XDV61659.1"/>
    <property type="molecule type" value="Genomic_DNA"/>
</dbReference>
<keyword evidence="2" id="KW-0503">Monooxygenase</keyword>
<dbReference type="Pfam" id="PF03992">
    <property type="entry name" value="ABM"/>
    <property type="match status" value="1"/>
</dbReference>
<dbReference type="PROSITE" id="PS51725">
    <property type="entry name" value="ABM"/>
    <property type="match status" value="1"/>
</dbReference>
<dbReference type="AlphaFoldDB" id="A0AB39XWP6"/>
<dbReference type="RefSeq" id="WP_369776433.1">
    <property type="nucleotide sequence ID" value="NZ_CP165727.1"/>
</dbReference>
<keyword evidence="2" id="KW-0560">Oxidoreductase</keyword>
<dbReference type="InterPro" id="IPR011008">
    <property type="entry name" value="Dimeric_a/b-barrel"/>
</dbReference>
<name>A0AB39XWP6_9ACTN</name>
<proteinExistence type="predicted"/>
<organism evidence="2">
    <name type="scientific">Streptomyces sp. R33</name>
    <dbReference type="NCBI Taxonomy" id="3238629"/>
    <lineage>
        <taxon>Bacteria</taxon>
        <taxon>Bacillati</taxon>
        <taxon>Actinomycetota</taxon>
        <taxon>Actinomycetes</taxon>
        <taxon>Kitasatosporales</taxon>
        <taxon>Streptomycetaceae</taxon>
        <taxon>Streptomyces</taxon>
    </lineage>
</organism>
<dbReference type="PANTHER" id="PTHR33336">
    <property type="entry name" value="QUINOL MONOOXYGENASE YGIN-RELATED"/>
    <property type="match status" value="1"/>
</dbReference>
<evidence type="ECO:0000313" key="2">
    <source>
        <dbReference type="EMBL" id="XDV61659.1"/>
    </source>
</evidence>
<dbReference type="InterPro" id="IPR050744">
    <property type="entry name" value="AI-2_Isomerase_LsrG"/>
</dbReference>
<dbReference type="Gene3D" id="3.30.70.100">
    <property type="match status" value="1"/>
</dbReference>